<dbReference type="EMBL" id="BNCP01000001">
    <property type="protein sequence ID" value="GIL69768.1"/>
    <property type="molecule type" value="Genomic_DNA"/>
</dbReference>
<name>A0A8J4FCU8_9CHLO</name>
<accession>A0A8J4FCU8</accession>
<evidence type="ECO:0000259" key="1">
    <source>
        <dbReference type="Pfam" id="PF14368"/>
    </source>
</evidence>
<dbReference type="InterPro" id="IPR016140">
    <property type="entry name" value="Bifunc_inhib/LTP/seed_store"/>
</dbReference>
<reference evidence="2" key="1">
    <citation type="journal article" date="2021" name="Proc. Natl. Acad. Sci. U.S.A.">
        <title>Three genomes in the algal genus Volvox reveal the fate of a haploid sex-determining region after a transition to homothallism.</title>
        <authorList>
            <person name="Yamamoto K."/>
            <person name="Hamaji T."/>
            <person name="Kawai-Toyooka H."/>
            <person name="Matsuzaki R."/>
            <person name="Takahashi F."/>
            <person name="Nishimura Y."/>
            <person name="Kawachi M."/>
            <person name="Noguchi H."/>
            <person name="Minakuchi Y."/>
            <person name="Umen J.G."/>
            <person name="Toyoda A."/>
            <person name="Nozaki H."/>
        </authorList>
    </citation>
    <scope>NUCLEOTIDE SEQUENCE</scope>
    <source>
        <strain evidence="2">NIES-3786</strain>
    </source>
</reference>
<dbReference type="Pfam" id="PF14368">
    <property type="entry name" value="LTP_2"/>
    <property type="match status" value="1"/>
</dbReference>
<evidence type="ECO:0000313" key="2">
    <source>
        <dbReference type="EMBL" id="GIL69768.1"/>
    </source>
</evidence>
<feature type="non-terminal residue" evidence="2">
    <location>
        <position position="133"/>
    </location>
</feature>
<protein>
    <recommendedName>
        <fullName evidence="1">Bifunctional inhibitor/plant lipid transfer protein/seed storage helical domain-containing protein</fullName>
    </recommendedName>
</protein>
<dbReference type="Gene3D" id="1.10.110.10">
    <property type="entry name" value="Plant lipid-transfer and hydrophobic proteins"/>
    <property type="match status" value="1"/>
</dbReference>
<dbReference type="InterPro" id="IPR036312">
    <property type="entry name" value="Bifun_inhib/LTP/seed_sf"/>
</dbReference>
<proteinExistence type="predicted"/>
<evidence type="ECO:0000313" key="3">
    <source>
        <dbReference type="Proteomes" id="UP000747110"/>
    </source>
</evidence>
<comment type="caution">
    <text evidence="2">The sequence shown here is derived from an EMBL/GenBank/DDBJ whole genome shotgun (WGS) entry which is preliminary data.</text>
</comment>
<feature type="domain" description="Bifunctional inhibitor/plant lipid transfer protein/seed storage helical" evidence="1">
    <location>
        <begin position="44"/>
        <end position="107"/>
    </location>
</feature>
<sequence>LLSAALTPYLMSSIKKQVACSPELEKASLELTGKATSDPGQLNKVDVKKLRSYLSKTAPSPSKDCCKASKTFNDLYCLCAPAMINEFSQWVDMNQLTEVALYLERRCPEVLDAGDKFILYMEPNCPERPIFTA</sequence>
<dbReference type="OrthoDB" id="539576at2759"/>
<gene>
    <name evidence="2" type="ORF">Vretifemale_744</name>
</gene>
<dbReference type="Proteomes" id="UP000747110">
    <property type="component" value="Unassembled WGS sequence"/>
</dbReference>
<keyword evidence="3" id="KW-1185">Reference proteome</keyword>
<organism evidence="2 3">
    <name type="scientific">Volvox reticuliferus</name>
    <dbReference type="NCBI Taxonomy" id="1737510"/>
    <lineage>
        <taxon>Eukaryota</taxon>
        <taxon>Viridiplantae</taxon>
        <taxon>Chlorophyta</taxon>
        <taxon>core chlorophytes</taxon>
        <taxon>Chlorophyceae</taxon>
        <taxon>CS clade</taxon>
        <taxon>Chlamydomonadales</taxon>
        <taxon>Volvocaceae</taxon>
        <taxon>Volvox</taxon>
    </lineage>
</organism>
<feature type="non-terminal residue" evidence="2">
    <location>
        <position position="1"/>
    </location>
</feature>
<dbReference type="AlphaFoldDB" id="A0A8J4FCU8"/>